<dbReference type="AlphaFoldDB" id="A0A6H5HPV4"/>
<protein>
    <submittedName>
        <fullName evidence="1">Uncharacterized protein</fullName>
    </submittedName>
</protein>
<dbReference type="Proteomes" id="UP000479000">
    <property type="component" value="Unassembled WGS sequence"/>
</dbReference>
<keyword evidence="2" id="KW-1185">Reference proteome</keyword>
<evidence type="ECO:0000313" key="1">
    <source>
        <dbReference type="EMBL" id="CAB0018923.1"/>
    </source>
</evidence>
<organism evidence="1 2">
    <name type="scientific">Nesidiocoris tenuis</name>
    <dbReference type="NCBI Taxonomy" id="355587"/>
    <lineage>
        <taxon>Eukaryota</taxon>
        <taxon>Metazoa</taxon>
        <taxon>Ecdysozoa</taxon>
        <taxon>Arthropoda</taxon>
        <taxon>Hexapoda</taxon>
        <taxon>Insecta</taxon>
        <taxon>Pterygota</taxon>
        <taxon>Neoptera</taxon>
        <taxon>Paraneoptera</taxon>
        <taxon>Hemiptera</taxon>
        <taxon>Heteroptera</taxon>
        <taxon>Panheteroptera</taxon>
        <taxon>Cimicomorpha</taxon>
        <taxon>Miridae</taxon>
        <taxon>Dicyphina</taxon>
        <taxon>Nesidiocoris</taxon>
    </lineage>
</organism>
<evidence type="ECO:0000313" key="2">
    <source>
        <dbReference type="Proteomes" id="UP000479000"/>
    </source>
</evidence>
<accession>A0A6H5HPV4</accession>
<name>A0A6H5HPV4_9HEMI</name>
<proteinExistence type="predicted"/>
<sequence length="272" mass="30818">MKLYKRCHNVLIEQGYLGLLLSQSRTIRIGKPSSFQVPPQLWGHVEIAPKKMPFRLHRSTMRSRRGASVGGQQLKLKLNVKLKLKLKYFRVKLKPLNWARPRHPPGTTPLLNCRCSIRHTSAHNPVITFFSSKVRNKGTATMLPAQGLPRCRVIVLRSRNGEGRQTSVLSEEFFPSKGNTLWSSNEADWARAIMVFFSIALSTSLRLLILITEVTRLPPDSHPTMRITCSLATLKRSADDHPFSWKAGATDRNLPVVRHPLRPRRPLDLSAA</sequence>
<dbReference type="EMBL" id="CADCXU010033543">
    <property type="protein sequence ID" value="CAB0018923.1"/>
    <property type="molecule type" value="Genomic_DNA"/>
</dbReference>
<reference evidence="1 2" key="1">
    <citation type="submission" date="2020-02" db="EMBL/GenBank/DDBJ databases">
        <authorList>
            <person name="Ferguson B K."/>
        </authorList>
    </citation>
    <scope>NUCLEOTIDE SEQUENCE [LARGE SCALE GENOMIC DNA]</scope>
</reference>
<gene>
    <name evidence="1" type="ORF">NTEN_LOCUS22635</name>
</gene>